<protein>
    <submittedName>
        <fullName evidence="3">Uncharacterized protein</fullName>
    </submittedName>
</protein>
<comment type="caution">
    <text evidence="3">The sequence shown here is derived from an EMBL/GenBank/DDBJ whole genome shotgun (WGS) entry which is preliminary data.</text>
</comment>
<feature type="compositionally biased region" description="Basic and acidic residues" evidence="1">
    <location>
        <begin position="803"/>
        <end position="813"/>
    </location>
</feature>
<keyword evidence="4" id="KW-1185">Reference proteome</keyword>
<evidence type="ECO:0000313" key="4">
    <source>
        <dbReference type="Proteomes" id="UP000195570"/>
    </source>
</evidence>
<feature type="region of interest" description="Disordered" evidence="1">
    <location>
        <begin position="1043"/>
        <end position="1069"/>
    </location>
</feature>
<dbReference type="Proteomes" id="UP000195570">
    <property type="component" value="Unassembled WGS sequence"/>
</dbReference>
<name>A0A1G4I7L1_TRYEQ</name>
<evidence type="ECO:0000313" key="3">
    <source>
        <dbReference type="EMBL" id="SCU67993.1"/>
    </source>
</evidence>
<feature type="transmembrane region" description="Helical" evidence="2">
    <location>
        <begin position="375"/>
        <end position="393"/>
    </location>
</feature>
<feature type="transmembrane region" description="Helical" evidence="2">
    <location>
        <begin position="28"/>
        <end position="49"/>
    </location>
</feature>
<dbReference type="RefSeq" id="XP_067079237.1">
    <property type="nucleotide sequence ID" value="XM_067223136.1"/>
</dbReference>
<keyword evidence="2" id="KW-1133">Transmembrane helix</keyword>
<feature type="transmembrane region" description="Helical" evidence="2">
    <location>
        <begin position="148"/>
        <end position="166"/>
    </location>
</feature>
<feature type="region of interest" description="Disordered" evidence="1">
    <location>
        <begin position="780"/>
        <end position="915"/>
    </location>
</feature>
<evidence type="ECO:0000256" key="1">
    <source>
        <dbReference type="SAM" id="MobiDB-lite"/>
    </source>
</evidence>
<feature type="transmembrane region" description="Helical" evidence="2">
    <location>
        <begin position="263"/>
        <end position="285"/>
    </location>
</feature>
<dbReference type="AlphaFoldDB" id="A0A1G4I7L1"/>
<evidence type="ECO:0000256" key="2">
    <source>
        <dbReference type="SAM" id="Phobius"/>
    </source>
</evidence>
<accession>A0A1G4I7L1</accession>
<reference evidence="3" key="1">
    <citation type="submission" date="2016-09" db="EMBL/GenBank/DDBJ databases">
        <authorList>
            <person name="Hebert L."/>
            <person name="Moumen B."/>
        </authorList>
    </citation>
    <scope>NUCLEOTIDE SEQUENCE [LARGE SCALE GENOMIC DNA]</scope>
    <source>
        <strain evidence="3">OVI</strain>
    </source>
</reference>
<dbReference type="EMBL" id="CZPT02000861">
    <property type="protein sequence ID" value="SCU67993.1"/>
    <property type="molecule type" value="Genomic_DNA"/>
</dbReference>
<keyword evidence="2" id="KW-0812">Transmembrane</keyword>
<feature type="region of interest" description="Disordered" evidence="1">
    <location>
        <begin position="466"/>
        <end position="506"/>
    </location>
</feature>
<dbReference type="GeneID" id="92381354"/>
<feature type="transmembrane region" description="Helical" evidence="2">
    <location>
        <begin position="328"/>
        <end position="346"/>
    </location>
</feature>
<feature type="compositionally biased region" description="Basic and acidic residues" evidence="1">
    <location>
        <begin position="1043"/>
        <end position="1054"/>
    </location>
</feature>
<feature type="compositionally biased region" description="Basic and acidic residues" evidence="1">
    <location>
        <begin position="785"/>
        <end position="796"/>
    </location>
</feature>
<feature type="transmembrane region" description="Helical" evidence="2">
    <location>
        <begin position="173"/>
        <end position="194"/>
    </location>
</feature>
<feature type="transmembrane region" description="Helical" evidence="2">
    <location>
        <begin position="118"/>
        <end position="142"/>
    </location>
</feature>
<gene>
    <name evidence="3" type="ORF">TEOVI_000742000</name>
</gene>
<feature type="compositionally biased region" description="Basic and acidic residues" evidence="1">
    <location>
        <begin position="487"/>
        <end position="497"/>
    </location>
</feature>
<keyword evidence="2" id="KW-0472">Membrane</keyword>
<feature type="region of interest" description="Disordered" evidence="1">
    <location>
        <begin position="688"/>
        <end position="763"/>
    </location>
</feature>
<dbReference type="VEuPathDB" id="TriTrypDB:TEOVI_000742000"/>
<feature type="compositionally biased region" description="Polar residues" evidence="1">
    <location>
        <begin position="892"/>
        <end position="901"/>
    </location>
</feature>
<feature type="compositionally biased region" description="Basic and acidic residues" evidence="1">
    <location>
        <begin position="842"/>
        <end position="868"/>
    </location>
</feature>
<proteinExistence type="predicted"/>
<feature type="transmembrane region" description="Helical" evidence="2">
    <location>
        <begin position="413"/>
        <end position="433"/>
    </location>
</feature>
<sequence>MLLGLKDLFIVRGGAAHRPTLQCDEDGFVVYLMLLVAYCICVCFTTWNYGRTCSPVVLETIILLARVMVGNSELLFKGDQAAAWAGFGGPHRSPNGETSSHGVGSQQRRKDRVISKPTFAPVPFFSVCAAAFLIVSAFTTLFCKTDACLLHSTRIAFGLSMVIMPATLTGRKAFMLAGGCYLVYVFWGPFALYIQQFQESGTHTWWHSLYSRYSTALALTVLLMDVRDFTQCQLGRKCVAAFPALEKLVKIIPDSSSHGDDKVWGVSISYVCFVCSITTMTLCLWASSMMLERSLDVSCTGVFCALVVVLKIADGCLAKGFMKALRESFPLLTISALLVAVVYYCVPVESHPIVAGSMPCSMVVVYIANRCPCGSYSETIFLLMWLTMFGSVYRGSSFAHVIEGRYVFPNQMLHLVTIGVGFHTLFVLGFATLTQGSHPCSGPLLPLFKRVTAILRELRLLNKGRCGRKEERNTRSSPPPQTVVERSPLRVETRGAEKNGNSTEGNLYVMSSELPSLTKLVKMEAELSAEISSTTEQPSQDDDEFFGVVHRGSTGEGVKRLECLVDHGSAVESTQGVSQHESPTATPILVHEGHFNESHMDAREEEAETTPAFEDIREMECPQKEMEEKVMIILEERQESRVRDVADQSSEMGKRKLSANGNSKATYAEAVLEDLQAETKAAKLITAQQKAQQPEESLDKQQLLRDSGLSEPKKNVLRASTSAEGSLKRSGDASERVPVGAVVKMSRQHQAAAKSKKELTVPLPKCMVTAQEMSSTPALVAADVAAERPSKKEVKHATTPKRNTAEVEAEKQKGTAKGVNQKGGKVLQDEPAKKPRAVADSLKQKEKVESRRRKDEKDPTRCTSDSKPKQFVPSLQNIGAQVGDNCREDGNANDTKTTTATGVAADQPSCTSKNSAVASETRECVAISIPQPRSWSSPAQNTSLVLNPIAAEANSRKTTCWNTSSVNDGCEAAGFGDQISLLGKTSSPWETPPSLGESPLAELSQLYLTAGPMCEAPQGETTRSIPLEARNALENFAKAWEPRENVTHLPRESGLEGGSPQKEGKRRQSVGGVWAGIPLSVATDSKGLQLVNHEAASSPNIFNVSEPPTTMSNSGMAEGLEHQTAPSSVEEHHFARLQYPAAQQAQLLMMADGRLAMYPVYSPPYVHQAVVMSPPHGGAAVPHHHVQHQQSLAFYPQVVVPVSQMPSGTWSPYAQSPGVHQ</sequence>
<feature type="compositionally biased region" description="Basic and acidic residues" evidence="1">
    <location>
        <begin position="726"/>
        <end position="735"/>
    </location>
</feature>
<organism evidence="3 4">
    <name type="scientific">Trypanosoma equiperdum</name>
    <dbReference type="NCBI Taxonomy" id="5694"/>
    <lineage>
        <taxon>Eukaryota</taxon>
        <taxon>Discoba</taxon>
        <taxon>Euglenozoa</taxon>
        <taxon>Kinetoplastea</taxon>
        <taxon>Metakinetoplastina</taxon>
        <taxon>Trypanosomatida</taxon>
        <taxon>Trypanosomatidae</taxon>
        <taxon>Trypanosoma</taxon>
    </lineage>
</organism>